<evidence type="ECO:0000313" key="3">
    <source>
        <dbReference type="EMBL" id="EGN92117.1"/>
    </source>
</evidence>
<organism evidence="4">
    <name type="scientific">Serpula lacrymans var. lacrymans (strain S7.3)</name>
    <name type="common">Dry rot fungus</name>
    <dbReference type="NCBI Taxonomy" id="936435"/>
    <lineage>
        <taxon>Eukaryota</taxon>
        <taxon>Fungi</taxon>
        <taxon>Dikarya</taxon>
        <taxon>Basidiomycota</taxon>
        <taxon>Agaricomycotina</taxon>
        <taxon>Agaricomycetes</taxon>
        <taxon>Agaricomycetidae</taxon>
        <taxon>Boletales</taxon>
        <taxon>Coniophorineae</taxon>
        <taxon>Serpulaceae</taxon>
        <taxon>Serpula</taxon>
    </lineage>
</organism>
<dbReference type="eggNOG" id="ENOG502T1FG">
    <property type="taxonomic scope" value="Eukaryota"/>
</dbReference>
<keyword evidence="4" id="KW-1185">Reference proteome</keyword>
<dbReference type="InterPro" id="IPR058353">
    <property type="entry name" value="DUF8040"/>
</dbReference>
<sequence length="162" mass="18227">MEEDQGNDRGQRNTGMGSDDDSMGEEDREESEEASMLRRRRAALLLCVQQLSLALIGLQTVAQSAALVANDQLNKTIPQPYHTSILTGHGGHPDRICAELGVRRHVFLRLVDLLKRYQYVDSRHIHIEEQLATFLYACVTGLSVCHIGEQFQRSSNTISRCF</sequence>
<feature type="compositionally biased region" description="Acidic residues" evidence="1">
    <location>
        <begin position="18"/>
        <end position="33"/>
    </location>
</feature>
<name>F8QHS1_SERL3</name>
<evidence type="ECO:0000259" key="2">
    <source>
        <dbReference type="Pfam" id="PF26138"/>
    </source>
</evidence>
<proteinExistence type="predicted"/>
<dbReference type="Pfam" id="PF26138">
    <property type="entry name" value="DUF8040"/>
    <property type="match status" value="1"/>
</dbReference>
<feature type="compositionally biased region" description="Basic and acidic residues" evidence="1">
    <location>
        <begin position="1"/>
        <end position="11"/>
    </location>
</feature>
<accession>F8QHS1</accession>
<dbReference type="InParanoid" id="F8QHS1"/>
<dbReference type="HOGENOM" id="CLU_148201_0_0_1"/>
<feature type="domain" description="DUF8040" evidence="2">
    <location>
        <begin position="90"/>
        <end position="162"/>
    </location>
</feature>
<dbReference type="AlphaFoldDB" id="F8QHS1"/>
<protein>
    <recommendedName>
        <fullName evidence="2">DUF8040 domain-containing protein</fullName>
    </recommendedName>
</protein>
<evidence type="ECO:0000313" key="4">
    <source>
        <dbReference type="Proteomes" id="UP000008063"/>
    </source>
</evidence>
<gene>
    <name evidence="3" type="ORF">SERLA73DRAFT_191539</name>
</gene>
<dbReference type="OrthoDB" id="2430314at2759"/>
<feature type="region of interest" description="Disordered" evidence="1">
    <location>
        <begin position="1"/>
        <end position="34"/>
    </location>
</feature>
<dbReference type="EMBL" id="GL945513">
    <property type="protein sequence ID" value="EGN92117.1"/>
    <property type="molecule type" value="Genomic_DNA"/>
</dbReference>
<evidence type="ECO:0000256" key="1">
    <source>
        <dbReference type="SAM" id="MobiDB-lite"/>
    </source>
</evidence>
<reference evidence="4" key="1">
    <citation type="journal article" date="2011" name="Science">
        <title>The plant cell wall-decomposing machinery underlies the functional diversity of forest fungi.</title>
        <authorList>
            <person name="Eastwood D.C."/>
            <person name="Floudas D."/>
            <person name="Binder M."/>
            <person name="Majcherczyk A."/>
            <person name="Schneider P."/>
            <person name="Aerts A."/>
            <person name="Asiegbu F.O."/>
            <person name="Baker S.E."/>
            <person name="Barry K."/>
            <person name="Bendiksby M."/>
            <person name="Blumentritt M."/>
            <person name="Coutinho P.M."/>
            <person name="Cullen D."/>
            <person name="de Vries R.P."/>
            <person name="Gathman A."/>
            <person name="Goodell B."/>
            <person name="Henrissat B."/>
            <person name="Ihrmark K."/>
            <person name="Kauserud H."/>
            <person name="Kohler A."/>
            <person name="LaButti K."/>
            <person name="Lapidus A."/>
            <person name="Lavin J.L."/>
            <person name="Lee Y.-H."/>
            <person name="Lindquist E."/>
            <person name="Lilly W."/>
            <person name="Lucas S."/>
            <person name="Morin E."/>
            <person name="Murat C."/>
            <person name="Oguiza J.A."/>
            <person name="Park J."/>
            <person name="Pisabarro A.G."/>
            <person name="Riley R."/>
            <person name="Rosling A."/>
            <person name="Salamov A."/>
            <person name="Schmidt O."/>
            <person name="Schmutz J."/>
            <person name="Skrede I."/>
            <person name="Stenlid J."/>
            <person name="Wiebenga A."/>
            <person name="Xie X."/>
            <person name="Kuees U."/>
            <person name="Hibbett D.S."/>
            <person name="Hoffmeister D."/>
            <person name="Hoegberg N."/>
            <person name="Martin F."/>
            <person name="Grigoriev I.V."/>
            <person name="Watkinson S.C."/>
        </authorList>
    </citation>
    <scope>NUCLEOTIDE SEQUENCE [LARGE SCALE GENOMIC DNA]</scope>
    <source>
        <strain evidence="4">strain S7.3</strain>
    </source>
</reference>
<dbReference type="Proteomes" id="UP000008063">
    <property type="component" value="Unassembled WGS sequence"/>
</dbReference>